<evidence type="ECO:0000313" key="3">
    <source>
        <dbReference type="Proteomes" id="UP000792457"/>
    </source>
</evidence>
<feature type="transmembrane region" description="Helical" evidence="1">
    <location>
        <begin position="193"/>
        <end position="212"/>
    </location>
</feature>
<keyword evidence="1" id="KW-0812">Transmembrane</keyword>
<dbReference type="AlphaFoldDB" id="A0A8K0KGC4"/>
<reference evidence="2" key="2">
    <citation type="submission" date="2017-10" db="EMBL/GenBank/DDBJ databases">
        <title>Ladona fulva Genome sequencing and assembly.</title>
        <authorList>
            <person name="Murali S."/>
            <person name="Richards S."/>
            <person name="Bandaranaike D."/>
            <person name="Bellair M."/>
            <person name="Blankenburg K."/>
            <person name="Chao H."/>
            <person name="Dinh H."/>
            <person name="Doddapaneni H."/>
            <person name="Dugan-Rocha S."/>
            <person name="Elkadiri S."/>
            <person name="Gnanaolivu R."/>
            <person name="Hernandez B."/>
            <person name="Skinner E."/>
            <person name="Javaid M."/>
            <person name="Lee S."/>
            <person name="Li M."/>
            <person name="Ming W."/>
            <person name="Munidasa M."/>
            <person name="Muniz J."/>
            <person name="Nguyen L."/>
            <person name="Hughes D."/>
            <person name="Osuji N."/>
            <person name="Pu L.-L."/>
            <person name="Puazo M."/>
            <person name="Qu C."/>
            <person name="Quiroz J."/>
            <person name="Raj R."/>
            <person name="Weissenberger G."/>
            <person name="Xin Y."/>
            <person name="Zou X."/>
            <person name="Han Y."/>
            <person name="Worley K."/>
            <person name="Muzny D."/>
            <person name="Gibbs R."/>
        </authorList>
    </citation>
    <scope>NUCLEOTIDE SEQUENCE</scope>
    <source>
        <strain evidence="2">Sampled in the wild</strain>
    </source>
</reference>
<keyword evidence="3" id="KW-1185">Reference proteome</keyword>
<keyword evidence="1" id="KW-1133">Transmembrane helix</keyword>
<comment type="caution">
    <text evidence="2">The sequence shown here is derived from an EMBL/GenBank/DDBJ whole genome shotgun (WGS) entry which is preliminary data.</text>
</comment>
<dbReference type="OrthoDB" id="6366319at2759"/>
<gene>
    <name evidence="2" type="ORF">J437_LFUL008938</name>
</gene>
<dbReference type="Proteomes" id="UP000792457">
    <property type="component" value="Unassembled WGS sequence"/>
</dbReference>
<dbReference type="EMBL" id="KZ308693">
    <property type="protein sequence ID" value="KAG8233175.1"/>
    <property type="molecule type" value="Genomic_DNA"/>
</dbReference>
<sequence>MTTSHYCGLWHLYLSHLKSIPLTLMMQGFWINNSNFVLQLGIFVVHFVDYCVGCGWWMMALYLTELGSVLVIRGKPYGGENVVTVLFPSLRAEHTENVRQRNQPSCLAMWAAPTLAFAWNVMLPVALMVLSITVFKNGNFRCLYNWSEVSKIGPSLRGFDNPYIHFQTEEMEHTITSSYWPVWARKIGTFLQLIPLLMVPFTAIIQTVRYLSTGSPDLFEVM</sequence>
<name>A0A8K0KGC4_LADFU</name>
<evidence type="ECO:0000256" key="1">
    <source>
        <dbReference type="SAM" id="Phobius"/>
    </source>
</evidence>
<feature type="transmembrane region" description="Helical" evidence="1">
    <location>
        <begin position="117"/>
        <end position="135"/>
    </location>
</feature>
<organism evidence="2 3">
    <name type="scientific">Ladona fulva</name>
    <name type="common">Scarce chaser dragonfly</name>
    <name type="synonym">Libellula fulva</name>
    <dbReference type="NCBI Taxonomy" id="123851"/>
    <lineage>
        <taxon>Eukaryota</taxon>
        <taxon>Metazoa</taxon>
        <taxon>Ecdysozoa</taxon>
        <taxon>Arthropoda</taxon>
        <taxon>Hexapoda</taxon>
        <taxon>Insecta</taxon>
        <taxon>Pterygota</taxon>
        <taxon>Palaeoptera</taxon>
        <taxon>Odonata</taxon>
        <taxon>Epiprocta</taxon>
        <taxon>Anisoptera</taxon>
        <taxon>Libelluloidea</taxon>
        <taxon>Libellulidae</taxon>
        <taxon>Ladona</taxon>
    </lineage>
</organism>
<feature type="transmembrane region" description="Helical" evidence="1">
    <location>
        <begin position="36"/>
        <end position="59"/>
    </location>
</feature>
<evidence type="ECO:0000313" key="2">
    <source>
        <dbReference type="EMBL" id="KAG8233175.1"/>
    </source>
</evidence>
<reference evidence="2" key="1">
    <citation type="submission" date="2013-04" db="EMBL/GenBank/DDBJ databases">
        <authorList>
            <person name="Qu J."/>
            <person name="Murali S.C."/>
            <person name="Bandaranaike D."/>
            <person name="Bellair M."/>
            <person name="Blankenburg K."/>
            <person name="Chao H."/>
            <person name="Dinh H."/>
            <person name="Doddapaneni H."/>
            <person name="Downs B."/>
            <person name="Dugan-Rocha S."/>
            <person name="Elkadiri S."/>
            <person name="Gnanaolivu R.D."/>
            <person name="Hernandez B."/>
            <person name="Javaid M."/>
            <person name="Jayaseelan J.C."/>
            <person name="Lee S."/>
            <person name="Li M."/>
            <person name="Ming W."/>
            <person name="Munidasa M."/>
            <person name="Muniz J."/>
            <person name="Nguyen L."/>
            <person name="Ongeri F."/>
            <person name="Osuji N."/>
            <person name="Pu L.-L."/>
            <person name="Puazo M."/>
            <person name="Qu C."/>
            <person name="Quiroz J."/>
            <person name="Raj R."/>
            <person name="Weissenberger G."/>
            <person name="Xin Y."/>
            <person name="Zou X."/>
            <person name="Han Y."/>
            <person name="Richards S."/>
            <person name="Worley K."/>
            <person name="Muzny D."/>
            <person name="Gibbs R."/>
        </authorList>
    </citation>
    <scope>NUCLEOTIDE SEQUENCE</scope>
    <source>
        <strain evidence="2">Sampled in the wild</strain>
    </source>
</reference>
<proteinExistence type="predicted"/>
<accession>A0A8K0KGC4</accession>
<keyword evidence="1" id="KW-0472">Membrane</keyword>
<protein>
    <submittedName>
        <fullName evidence="2">Uncharacterized protein</fullName>
    </submittedName>
</protein>